<dbReference type="GO" id="GO:0005737">
    <property type="term" value="C:cytoplasm"/>
    <property type="evidence" value="ECO:0007669"/>
    <property type="project" value="UniProtKB-SubCell"/>
</dbReference>
<dbReference type="Pfam" id="PF01933">
    <property type="entry name" value="CofD"/>
    <property type="match status" value="1"/>
</dbReference>
<sequence length="332" mass="35670">MRTKPKSIVTIGGGSGQYTLLSGLRDLPGINLTAIVSMADSGGSTGILRGELGALPAGDVLKCILAMSPMRDVAHELLLKRFSKSERLRNHNAGNMLLTMLSEYAGSFPEGIQALAEILNVRGAILPVTTDKVTLVAELANGQRVFGEAAIDVPRHLERANISSVFLVPHHGEDVTVHLPVIDAIINADIILLGPGDLYTSIIPNLLVEGLAEALNFAKAKKYFVSNIMTKFGETQGYMLEGYVNSVERYMGSKLDGILYNNTRPSDEALKRYAAQHAEFVDVANMALLQQRLDVRNVPLLDETGGVVRHSGAALADAIQQLVAELDTKMAG</sequence>
<dbReference type="PANTHER" id="PTHR30135:SF3">
    <property type="entry name" value="GLUCONEOGENESIS FACTOR-RELATED"/>
    <property type="match status" value="1"/>
</dbReference>
<dbReference type="Gene3D" id="3.40.50.10680">
    <property type="entry name" value="CofD-like domains"/>
    <property type="match status" value="1"/>
</dbReference>
<comment type="similarity">
    <text evidence="2">Belongs to the gluconeogenesis factor family.</text>
</comment>
<proteinExistence type="inferred from homology"/>
<evidence type="ECO:0000313" key="3">
    <source>
        <dbReference type="EMBL" id="GGA67462.1"/>
    </source>
</evidence>
<comment type="function">
    <text evidence="2">Required for morphogenesis under gluconeogenic growth conditions.</text>
</comment>
<dbReference type="RefSeq" id="WP_087504417.1">
    <property type="nucleotide sequence ID" value="NZ_BMDX01000002.1"/>
</dbReference>
<name>A0A8J2U2R0_9GAMM</name>
<accession>A0A8J2U2R0</accession>
<evidence type="ECO:0000313" key="4">
    <source>
        <dbReference type="Proteomes" id="UP000619743"/>
    </source>
</evidence>
<dbReference type="InterPro" id="IPR002882">
    <property type="entry name" value="CofD"/>
</dbReference>
<keyword evidence="1 2" id="KW-0963">Cytoplasm</keyword>
<dbReference type="NCBIfam" id="TIGR01826">
    <property type="entry name" value="CofD_related"/>
    <property type="match status" value="1"/>
</dbReference>
<dbReference type="SUPFAM" id="SSF142338">
    <property type="entry name" value="CofD-like"/>
    <property type="match status" value="1"/>
</dbReference>
<reference evidence="4" key="1">
    <citation type="journal article" date="2019" name="Int. J. Syst. Evol. Microbiol.">
        <title>The Global Catalogue of Microorganisms (GCM) 10K type strain sequencing project: providing services to taxonomists for standard genome sequencing and annotation.</title>
        <authorList>
            <consortium name="The Broad Institute Genomics Platform"/>
            <consortium name="The Broad Institute Genome Sequencing Center for Infectious Disease"/>
            <person name="Wu L."/>
            <person name="Ma J."/>
        </authorList>
    </citation>
    <scope>NUCLEOTIDE SEQUENCE [LARGE SCALE GENOMIC DNA]</scope>
    <source>
        <strain evidence="4">CGMCC 1.10130</strain>
    </source>
</reference>
<dbReference type="CDD" id="cd07187">
    <property type="entry name" value="YvcK_like"/>
    <property type="match status" value="1"/>
</dbReference>
<protein>
    <recommendedName>
        <fullName evidence="2">Putative gluconeogenesis factor</fullName>
    </recommendedName>
</protein>
<dbReference type="GO" id="GO:0043743">
    <property type="term" value="F:LPPG:FO 2-phospho-L-lactate transferase activity"/>
    <property type="evidence" value="ECO:0007669"/>
    <property type="project" value="InterPro"/>
</dbReference>
<dbReference type="GO" id="GO:0008360">
    <property type="term" value="P:regulation of cell shape"/>
    <property type="evidence" value="ECO:0007669"/>
    <property type="project" value="UniProtKB-UniRule"/>
</dbReference>
<evidence type="ECO:0000256" key="1">
    <source>
        <dbReference type="ARBA" id="ARBA00022490"/>
    </source>
</evidence>
<dbReference type="HAMAP" id="MF_00973">
    <property type="entry name" value="Gluconeogen_factor"/>
    <property type="match status" value="1"/>
</dbReference>
<organism evidence="3 4">
    <name type="scientific">Neiella marina</name>
    <dbReference type="NCBI Taxonomy" id="508461"/>
    <lineage>
        <taxon>Bacteria</taxon>
        <taxon>Pseudomonadati</taxon>
        <taxon>Pseudomonadota</taxon>
        <taxon>Gammaproteobacteria</taxon>
        <taxon>Alteromonadales</taxon>
        <taxon>Echinimonadaceae</taxon>
        <taxon>Neiella</taxon>
    </lineage>
</organism>
<comment type="caution">
    <text evidence="3">The sequence shown here is derived from an EMBL/GenBank/DDBJ whole genome shotgun (WGS) entry which is preliminary data.</text>
</comment>
<keyword evidence="4" id="KW-1185">Reference proteome</keyword>
<gene>
    <name evidence="3" type="ORF">GCM10011369_06370</name>
</gene>
<dbReference type="PANTHER" id="PTHR30135">
    <property type="entry name" value="UNCHARACTERIZED PROTEIN YVCK-RELATED"/>
    <property type="match status" value="1"/>
</dbReference>
<dbReference type="InterPro" id="IPR010119">
    <property type="entry name" value="Gluconeogen_factor"/>
</dbReference>
<dbReference type="EMBL" id="BMDX01000002">
    <property type="protein sequence ID" value="GGA67462.1"/>
    <property type="molecule type" value="Genomic_DNA"/>
</dbReference>
<evidence type="ECO:0000256" key="2">
    <source>
        <dbReference type="HAMAP-Rule" id="MF_00973"/>
    </source>
</evidence>
<dbReference type="OrthoDB" id="5413830at2"/>
<comment type="subcellular location">
    <subcellularLocation>
        <location evidence="2">Cytoplasm</location>
    </subcellularLocation>
</comment>
<dbReference type="AlphaFoldDB" id="A0A8J2U2R0"/>
<dbReference type="Proteomes" id="UP000619743">
    <property type="component" value="Unassembled WGS sequence"/>
</dbReference>
<dbReference type="InterPro" id="IPR038136">
    <property type="entry name" value="CofD-like_dom_sf"/>
</dbReference>